<keyword evidence="3" id="KW-1185">Reference proteome</keyword>
<sequence length="230" mass="25918">MKKSTILIIALLAFSFVAMMASNVAIKKQFDEIDPHNPYHGFERHILQEFSYIKLAGNYYGVTQVEYGKDNEILTTQLKNGDKSPVVTWTVKQDTLFVNYNWNAKKIPYFEQWTNIPPNVIIKVPALNGLDSDGIFTRIKDHKSQTFALQQRGMATSLSNNQFEDFTVQTSGGAEITILNTNKLSTASLILSDSSKFTSEDDSFGTLSMKTDSNVKIQLPAKTLKKIKYL</sequence>
<feature type="signal peptide" evidence="1">
    <location>
        <begin position="1"/>
        <end position="20"/>
    </location>
</feature>
<gene>
    <name evidence="2" type="ORF">DSL64_23275</name>
</gene>
<dbReference type="RefSeq" id="WP_115833349.1">
    <property type="nucleotide sequence ID" value="NZ_QNUL01000026.1"/>
</dbReference>
<feature type="chain" id="PRO_5017793346" description="Auto-transporter adhesin head GIN domain-containing protein" evidence="1">
    <location>
        <begin position="21"/>
        <end position="230"/>
    </location>
</feature>
<evidence type="ECO:0000256" key="1">
    <source>
        <dbReference type="SAM" id="SignalP"/>
    </source>
</evidence>
<evidence type="ECO:0000313" key="2">
    <source>
        <dbReference type="EMBL" id="REA57662.1"/>
    </source>
</evidence>
<keyword evidence="1" id="KW-0732">Signal</keyword>
<evidence type="ECO:0008006" key="4">
    <source>
        <dbReference type="Google" id="ProtNLM"/>
    </source>
</evidence>
<comment type="caution">
    <text evidence="2">The sequence shown here is derived from an EMBL/GenBank/DDBJ whole genome shotgun (WGS) entry which is preliminary data.</text>
</comment>
<dbReference type="OrthoDB" id="952674at2"/>
<dbReference type="EMBL" id="QNUL01000026">
    <property type="protein sequence ID" value="REA57662.1"/>
    <property type="molecule type" value="Genomic_DNA"/>
</dbReference>
<protein>
    <recommendedName>
        <fullName evidence="4">Auto-transporter adhesin head GIN domain-containing protein</fullName>
    </recommendedName>
</protein>
<dbReference type="AlphaFoldDB" id="A0A3D8Y5C3"/>
<organism evidence="2 3">
    <name type="scientific">Dyadobacter luteus</name>
    <dbReference type="NCBI Taxonomy" id="2259619"/>
    <lineage>
        <taxon>Bacteria</taxon>
        <taxon>Pseudomonadati</taxon>
        <taxon>Bacteroidota</taxon>
        <taxon>Cytophagia</taxon>
        <taxon>Cytophagales</taxon>
        <taxon>Spirosomataceae</taxon>
        <taxon>Dyadobacter</taxon>
    </lineage>
</organism>
<name>A0A3D8Y5C3_9BACT</name>
<evidence type="ECO:0000313" key="3">
    <source>
        <dbReference type="Proteomes" id="UP000256373"/>
    </source>
</evidence>
<dbReference type="Gene3D" id="2.160.20.120">
    <property type="match status" value="1"/>
</dbReference>
<reference evidence="2 3" key="1">
    <citation type="submission" date="2018-07" db="EMBL/GenBank/DDBJ databases">
        <title>Dyadobacter roseus sp. nov., isolated from rose rhizosphere soil.</title>
        <authorList>
            <person name="Chen L."/>
        </authorList>
    </citation>
    <scope>NUCLEOTIDE SEQUENCE [LARGE SCALE GENOMIC DNA]</scope>
    <source>
        <strain evidence="2 3">RS19</strain>
    </source>
</reference>
<proteinExistence type="predicted"/>
<dbReference type="Proteomes" id="UP000256373">
    <property type="component" value="Unassembled WGS sequence"/>
</dbReference>
<accession>A0A3D8Y5C3</accession>